<evidence type="ECO:0000313" key="3">
    <source>
        <dbReference type="Proteomes" id="UP000054559"/>
    </source>
</evidence>
<evidence type="ECO:0000256" key="1">
    <source>
        <dbReference type="SAM" id="MobiDB-lite"/>
    </source>
</evidence>
<dbReference type="AlphaFoldDB" id="A0A0J8R201"/>
<accession>A0A0J8R201</accession>
<organism evidence="2 3">
    <name type="scientific">Coccidioides immitis RMSCC 3703</name>
    <dbReference type="NCBI Taxonomy" id="454286"/>
    <lineage>
        <taxon>Eukaryota</taxon>
        <taxon>Fungi</taxon>
        <taxon>Dikarya</taxon>
        <taxon>Ascomycota</taxon>
        <taxon>Pezizomycotina</taxon>
        <taxon>Eurotiomycetes</taxon>
        <taxon>Eurotiomycetidae</taxon>
        <taxon>Onygenales</taxon>
        <taxon>Onygenaceae</taxon>
        <taxon>Coccidioides</taxon>
    </lineage>
</organism>
<dbReference type="Proteomes" id="UP000054559">
    <property type="component" value="Unassembled WGS sequence"/>
</dbReference>
<feature type="region of interest" description="Disordered" evidence="1">
    <location>
        <begin position="80"/>
        <end position="123"/>
    </location>
</feature>
<sequence length="123" mass="13915">MSLLASGRSFTITYEAHRGWDKAKGPAGQMVGQILIELHRFNNNNDDEFGALLLNPIDLLHSVLRVRNAATQAHPPFYIPVKTSVETPRSPGSKQEEHRARRIRPQHRQAFSPAKQLNSPQRK</sequence>
<name>A0A0J8R201_COCIT</name>
<reference evidence="3" key="1">
    <citation type="journal article" date="2010" name="Genome Res.">
        <title>Population genomic sequencing of Coccidioides fungi reveals recent hybridization and transposon control.</title>
        <authorList>
            <person name="Neafsey D.E."/>
            <person name="Barker B.M."/>
            <person name="Sharpton T.J."/>
            <person name="Stajich J.E."/>
            <person name="Park D.J."/>
            <person name="Whiston E."/>
            <person name="Hung C.-Y."/>
            <person name="McMahan C."/>
            <person name="White J."/>
            <person name="Sykes S."/>
            <person name="Heiman D."/>
            <person name="Young S."/>
            <person name="Zeng Q."/>
            <person name="Abouelleil A."/>
            <person name="Aftuck L."/>
            <person name="Bessette D."/>
            <person name="Brown A."/>
            <person name="FitzGerald M."/>
            <person name="Lui A."/>
            <person name="Macdonald J.P."/>
            <person name="Priest M."/>
            <person name="Orbach M.J."/>
            <person name="Galgiani J.N."/>
            <person name="Kirkland T.N."/>
            <person name="Cole G.T."/>
            <person name="Birren B.W."/>
            <person name="Henn M.R."/>
            <person name="Taylor J.W."/>
            <person name="Rounsley S.D."/>
        </authorList>
    </citation>
    <scope>NUCLEOTIDE SEQUENCE [LARGE SCALE GENOMIC DNA]</scope>
    <source>
        <strain evidence="3">RMSCC 3703</strain>
    </source>
</reference>
<protein>
    <submittedName>
        <fullName evidence="2">Uncharacterized protein</fullName>
    </submittedName>
</protein>
<dbReference type="EMBL" id="DS268121">
    <property type="protein sequence ID" value="KMU77693.1"/>
    <property type="molecule type" value="Genomic_DNA"/>
</dbReference>
<evidence type="ECO:0000313" key="2">
    <source>
        <dbReference type="EMBL" id="KMU77693.1"/>
    </source>
</evidence>
<gene>
    <name evidence="2" type="ORF">CISG_01450</name>
</gene>
<feature type="compositionally biased region" description="Polar residues" evidence="1">
    <location>
        <begin position="84"/>
        <end position="93"/>
    </location>
</feature>
<proteinExistence type="predicted"/>